<dbReference type="Proteomes" id="UP000321570">
    <property type="component" value="Unassembled WGS sequence"/>
</dbReference>
<keyword evidence="2" id="KW-1185">Reference proteome</keyword>
<proteinExistence type="predicted"/>
<evidence type="ECO:0000313" key="1">
    <source>
        <dbReference type="EMBL" id="VUZ43570.1"/>
    </source>
</evidence>
<accession>A0A564Y8H6</accession>
<evidence type="ECO:0000313" key="2">
    <source>
        <dbReference type="Proteomes" id="UP000321570"/>
    </source>
</evidence>
<gene>
    <name evidence="1" type="ORF">WMSIL1_LOCUS3935</name>
</gene>
<dbReference type="EMBL" id="CABIJS010000111">
    <property type="protein sequence ID" value="VUZ43570.1"/>
    <property type="molecule type" value="Genomic_DNA"/>
</dbReference>
<reference evidence="1 2" key="1">
    <citation type="submission" date="2019-07" db="EMBL/GenBank/DDBJ databases">
        <authorList>
            <person name="Jastrzebski P J."/>
            <person name="Paukszto L."/>
            <person name="Jastrzebski P J."/>
        </authorList>
    </citation>
    <scope>NUCLEOTIDE SEQUENCE [LARGE SCALE GENOMIC DNA]</scope>
    <source>
        <strain evidence="1 2">WMS-il1</strain>
    </source>
</reference>
<feature type="non-terminal residue" evidence="1">
    <location>
        <position position="1"/>
    </location>
</feature>
<sequence>IFTQVNFSTSTEDPKDYEKSHGELNIIIFIRTAWRISLTPLVSPCCFVNLTEVTTTYVRSTSNRWVLFI</sequence>
<protein>
    <submittedName>
        <fullName evidence="1">Uncharacterized protein</fullName>
    </submittedName>
</protein>
<name>A0A564Y8H6_HYMDI</name>
<organism evidence="1 2">
    <name type="scientific">Hymenolepis diminuta</name>
    <name type="common">Rat tapeworm</name>
    <dbReference type="NCBI Taxonomy" id="6216"/>
    <lineage>
        <taxon>Eukaryota</taxon>
        <taxon>Metazoa</taxon>
        <taxon>Spiralia</taxon>
        <taxon>Lophotrochozoa</taxon>
        <taxon>Platyhelminthes</taxon>
        <taxon>Cestoda</taxon>
        <taxon>Eucestoda</taxon>
        <taxon>Cyclophyllidea</taxon>
        <taxon>Hymenolepididae</taxon>
        <taxon>Hymenolepis</taxon>
    </lineage>
</organism>
<dbReference type="AlphaFoldDB" id="A0A564Y8H6"/>